<organism evidence="2 3">
    <name type="scientific">Rossellomorea vietnamensis</name>
    <dbReference type="NCBI Taxonomy" id="218284"/>
    <lineage>
        <taxon>Bacteria</taxon>
        <taxon>Bacillati</taxon>
        <taxon>Bacillota</taxon>
        <taxon>Bacilli</taxon>
        <taxon>Bacillales</taxon>
        <taxon>Bacillaceae</taxon>
        <taxon>Rossellomorea</taxon>
    </lineage>
</organism>
<feature type="transmembrane region" description="Helical" evidence="1">
    <location>
        <begin position="127"/>
        <end position="148"/>
    </location>
</feature>
<comment type="caution">
    <text evidence="2">The sequence shown here is derived from an EMBL/GenBank/DDBJ whole genome shotgun (WGS) entry which is preliminary data.</text>
</comment>
<feature type="transmembrane region" description="Helical" evidence="1">
    <location>
        <begin position="48"/>
        <end position="69"/>
    </location>
</feature>
<dbReference type="AlphaFoldDB" id="A0A5D4KD16"/>
<gene>
    <name evidence="2" type="ORF">FZC79_13955</name>
</gene>
<accession>A0A5D4KD16</accession>
<proteinExistence type="predicted"/>
<feature type="transmembrane region" description="Helical" evidence="1">
    <location>
        <begin position="89"/>
        <end position="107"/>
    </location>
</feature>
<protein>
    <recommendedName>
        <fullName evidence="4">DUF4328 domain-containing protein</fullName>
    </recommendedName>
</protein>
<evidence type="ECO:0000313" key="3">
    <source>
        <dbReference type="Proteomes" id="UP000323317"/>
    </source>
</evidence>
<feature type="transmembrane region" description="Helical" evidence="1">
    <location>
        <begin position="160"/>
        <end position="179"/>
    </location>
</feature>
<keyword evidence="1" id="KW-0472">Membrane</keyword>
<evidence type="ECO:0008006" key="4">
    <source>
        <dbReference type="Google" id="ProtNLM"/>
    </source>
</evidence>
<keyword evidence="1" id="KW-1133">Transmembrane helix</keyword>
<keyword evidence="1" id="KW-0812">Transmembrane</keyword>
<dbReference type="EMBL" id="VTEH01000011">
    <property type="protein sequence ID" value="TYR74575.1"/>
    <property type="molecule type" value="Genomic_DNA"/>
</dbReference>
<evidence type="ECO:0000256" key="1">
    <source>
        <dbReference type="SAM" id="Phobius"/>
    </source>
</evidence>
<dbReference type="Proteomes" id="UP000323317">
    <property type="component" value="Unassembled WGS sequence"/>
</dbReference>
<reference evidence="2 3" key="1">
    <citation type="submission" date="2019-08" db="EMBL/GenBank/DDBJ databases">
        <title>Bacillus genomes from the desert of Cuatro Cienegas, Coahuila.</title>
        <authorList>
            <person name="Olmedo-Alvarez G."/>
        </authorList>
    </citation>
    <scope>NUCLEOTIDE SEQUENCE [LARGE SCALE GENOMIC DNA]</scope>
    <source>
        <strain evidence="2 3">CH40_1T</strain>
    </source>
</reference>
<name>A0A5D4KD16_9BACI</name>
<sequence>MKQTFKPAGKVLKGFLWADIGLTVLLMINVLIIGFIGAGEAFLNYDVVVSLVLTTIVIIYTIIYLVWLYRVHNYLQEMDPSYPITPGGALARVMIPLYNLYGVWNVYSTMANHFKKKPSISEIGMRLSKYVPIYYVLFLTTAILNSYLSRQPIEEFYSSLWFIAYSADIALVIMYIMIIKIVSAGLIRFSAEKNDSGSSADFS</sequence>
<feature type="transmembrane region" description="Helical" evidence="1">
    <location>
        <begin position="15"/>
        <end position="36"/>
    </location>
</feature>
<dbReference type="RefSeq" id="WP_148947405.1">
    <property type="nucleotide sequence ID" value="NZ_VTEH01000011.1"/>
</dbReference>
<evidence type="ECO:0000313" key="2">
    <source>
        <dbReference type="EMBL" id="TYR74575.1"/>
    </source>
</evidence>